<dbReference type="SUPFAM" id="SSF52540">
    <property type="entry name" value="P-loop containing nucleoside triphosphate hydrolases"/>
    <property type="match status" value="1"/>
</dbReference>
<comment type="caution">
    <text evidence="5">The sequence shown here is derived from an EMBL/GenBank/DDBJ whole genome shotgun (WGS) entry which is preliminary data.</text>
</comment>
<dbReference type="AlphaFoldDB" id="A0A1G1T9J4"/>
<dbReference type="Proteomes" id="UP000177791">
    <property type="component" value="Unassembled WGS sequence"/>
</dbReference>
<accession>A0A1G1T9J4</accession>
<dbReference type="InterPro" id="IPR003439">
    <property type="entry name" value="ABC_transporter-like_ATP-bd"/>
</dbReference>
<dbReference type="GO" id="GO:0016887">
    <property type="term" value="F:ATP hydrolysis activity"/>
    <property type="evidence" value="ECO:0007669"/>
    <property type="project" value="InterPro"/>
</dbReference>
<dbReference type="Gene3D" id="3.40.50.300">
    <property type="entry name" value="P-loop containing nucleotide triphosphate hydrolases"/>
    <property type="match status" value="1"/>
</dbReference>
<evidence type="ECO:0000256" key="2">
    <source>
        <dbReference type="ARBA" id="ARBA00022741"/>
    </source>
</evidence>
<dbReference type="InterPro" id="IPR003593">
    <property type="entry name" value="AAA+_ATPase"/>
</dbReference>
<evidence type="ECO:0000259" key="4">
    <source>
        <dbReference type="PROSITE" id="PS50893"/>
    </source>
</evidence>
<dbReference type="EMBL" id="MDZC01000036">
    <property type="protein sequence ID" value="OGX87544.1"/>
    <property type="molecule type" value="Genomic_DNA"/>
</dbReference>
<reference evidence="5 6" key="1">
    <citation type="submission" date="2016-08" db="EMBL/GenBank/DDBJ databases">
        <title>Hymenobacter coccineus sp. nov., Hymenobacter lapidarius sp. nov. and Hymenobacter glacialis sp. nov., isolated from Antarctic soil.</title>
        <authorList>
            <person name="Sedlacek I."/>
            <person name="Kralova S."/>
            <person name="Kyrova K."/>
            <person name="Maslanova I."/>
            <person name="Stankova E."/>
            <person name="Vrbovska V."/>
            <person name="Nemec M."/>
            <person name="Bartak M."/>
            <person name="Svec P."/>
            <person name="Busse H.-J."/>
            <person name="Pantucek R."/>
        </authorList>
    </citation>
    <scope>NUCLEOTIDE SEQUENCE [LARGE SCALE GENOMIC DNA]</scope>
    <source>
        <strain evidence="5 6">CCM 8648</strain>
    </source>
</reference>
<dbReference type="CDD" id="cd03230">
    <property type="entry name" value="ABC_DR_subfamily_A"/>
    <property type="match status" value="1"/>
</dbReference>
<proteinExistence type="predicted"/>
<dbReference type="InterPro" id="IPR027417">
    <property type="entry name" value="P-loop_NTPase"/>
</dbReference>
<evidence type="ECO:0000313" key="5">
    <source>
        <dbReference type="EMBL" id="OGX87544.1"/>
    </source>
</evidence>
<dbReference type="GO" id="GO:0005524">
    <property type="term" value="F:ATP binding"/>
    <property type="evidence" value="ECO:0007669"/>
    <property type="project" value="UniProtKB-KW"/>
</dbReference>
<keyword evidence="2" id="KW-0547">Nucleotide-binding</keyword>
<dbReference type="Pfam" id="PF00005">
    <property type="entry name" value="ABC_tran"/>
    <property type="match status" value="1"/>
</dbReference>
<gene>
    <name evidence="5" type="ORF">BEN48_11180</name>
</gene>
<dbReference type="PANTHER" id="PTHR42939">
    <property type="entry name" value="ABC TRANSPORTER ATP-BINDING PROTEIN ALBC-RELATED"/>
    <property type="match status" value="1"/>
</dbReference>
<keyword evidence="6" id="KW-1185">Reference proteome</keyword>
<keyword evidence="3" id="KW-0067">ATP-binding</keyword>
<evidence type="ECO:0000256" key="3">
    <source>
        <dbReference type="ARBA" id="ARBA00022840"/>
    </source>
</evidence>
<sequence>MTFFGIYRCQSMELELRNLTKAFGPKRVLRDVSLTAHTGYCVGVLGRNGAGKSTLFNLLTNVLLPTSGAMLLDGQPLGETFPVSVKRRMGALVNQAYLVEQLTPEEYLQFVARIYDLPDAQPRIESLLAHLLEDYDAVRRKRLSSFSTGMKQKVAIASCLLHRPELLVLDEPFNGLDVFSADSVLALLNSYRPQALTFVSSHNLAHIEKVATHLLVIDDSEVKYWGTMADFLQGQGALLGDALLRLLHPATTTAQDLTWLTTQR</sequence>
<evidence type="ECO:0000313" key="6">
    <source>
        <dbReference type="Proteomes" id="UP000177791"/>
    </source>
</evidence>
<name>A0A1G1T9J4_9BACT</name>
<keyword evidence="1" id="KW-0813">Transport</keyword>
<dbReference type="STRING" id="1908236.BEN48_11180"/>
<protein>
    <recommendedName>
        <fullName evidence="4">ABC transporter domain-containing protein</fullName>
    </recommendedName>
</protein>
<evidence type="ECO:0000256" key="1">
    <source>
        <dbReference type="ARBA" id="ARBA00022448"/>
    </source>
</evidence>
<feature type="domain" description="ABC transporter" evidence="4">
    <location>
        <begin position="14"/>
        <end position="244"/>
    </location>
</feature>
<dbReference type="PANTHER" id="PTHR42939:SF1">
    <property type="entry name" value="ABC TRANSPORTER ATP-BINDING PROTEIN ALBC-RELATED"/>
    <property type="match status" value="1"/>
</dbReference>
<organism evidence="5 6">
    <name type="scientific">Hymenobacter glacialis</name>
    <dbReference type="NCBI Taxonomy" id="1908236"/>
    <lineage>
        <taxon>Bacteria</taxon>
        <taxon>Pseudomonadati</taxon>
        <taxon>Bacteroidota</taxon>
        <taxon>Cytophagia</taxon>
        <taxon>Cytophagales</taxon>
        <taxon>Hymenobacteraceae</taxon>
        <taxon>Hymenobacter</taxon>
    </lineage>
</organism>
<dbReference type="InterPro" id="IPR051782">
    <property type="entry name" value="ABC_Transporter_VariousFunc"/>
</dbReference>
<dbReference type="PROSITE" id="PS50893">
    <property type="entry name" value="ABC_TRANSPORTER_2"/>
    <property type="match status" value="1"/>
</dbReference>
<dbReference type="SMART" id="SM00382">
    <property type="entry name" value="AAA"/>
    <property type="match status" value="1"/>
</dbReference>